<dbReference type="EMBL" id="AQFT01000038">
    <property type="protein sequence ID" value="EMZ33978.1"/>
    <property type="molecule type" value="Genomic_DNA"/>
</dbReference>
<reference evidence="1 2" key="1">
    <citation type="journal article" date="2014" name="Genome Announc.">
        <title>Draft genome sequences of the altered schaedler flora, a defined bacterial community from gnotobiotic mice.</title>
        <authorList>
            <person name="Wannemuehler M.J."/>
            <person name="Overstreet A.M."/>
            <person name="Ward D.V."/>
            <person name="Phillips G.J."/>
        </authorList>
    </citation>
    <scope>NUCLEOTIDE SEQUENCE [LARGE SCALE GENOMIC DNA]</scope>
    <source>
        <strain evidence="1 2">ASF492</strain>
    </source>
</reference>
<evidence type="ECO:0008006" key="3">
    <source>
        <dbReference type="Google" id="ProtNLM"/>
    </source>
</evidence>
<accession>N2B670</accession>
<sequence>MRRYKKKRLMEEFLLFAENHRQIEQAFLKGNYNKVQSLLVQCQEMAILAGDMLEQDTAPHKDAVKSLEEYCEIVYEMAVKTSKYGKQLKYNEAKHIMQPIRRGMDRCINQVKEYVKNKVEEKIEAAFFPYKASMWDSLESVWMAAEADKDCDAYVVPIPYFDKHQDGTVMAMHYEGDELPEYVSIVDWEDYDVEEHHPDVIYIHNPYDNTNKVTTVHPDFYAKVLKKYTELLVYIPYFVCMDDSVPEHLCVQPGTMYADKVIVQSEKAREVYINEFHKFEEENNCKGYFGCAEEKFLALGSPKYDKVLSTTRENVKIPSDWIEKMEGEDGEKKKVILYNTSLVVLLKEKEKALQKIRSVLKLIKDRKDVVLLWRPHPFSKETCEAMRPDLLEQYYEIVELYRNENWGIYDDTSELHRAIAISDAYYGDPSSLVELYRLTGKPIMIQDVNIV</sequence>
<dbReference type="Proteomes" id="UP000012589">
    <property type="component" value="Unassembled WGS sequence"/>
</dbReference>
<name>N2B670_9FIRM</name>
<evidence type="ECO:0000313" key="1">
    <source>
        <dbReference type="EMBL" id="EMZ33978.1"/>
    </source>
</evidence>
<dbReference type="eggNOG" id="COG1887">
    <property type="taxonomic scope" value="Bacteria"/>
</dbReference>
<dbReference type="SUPFAM" id="SSF53756">
    <property type="entry name" value="UDP-Glycosyltransferase/glycogen phosphorylase"/>
    <property type="match status" value="1"/>
</dbReference>
<keyword evidence="2" id="KW-1185">Reference proteome</keyword>
<comment type="caution">
    <text evidence="1">The sequence shown here is derived from an EMBL/GenBank/DDBJ whole genome shotgun (WGS) entry which is preliminary data.</text>
</comment>
<dbReference type="Gene3D" id="3.40.50.12580">
    <property type="match status" value="1"/>
</dbReference>
<proteinExistence type="predicted"/>
<dbReference type="PATRIC" id="fig|1235802.3.peg.1346"/>
<dbReference type="HOGENOM" id="CLU_027705_0_0_9"/>
<dbReference type="OrthoDB" id="1662110at2"/>
<dbReference type="InterPro" id="IPR043148">
    <property type="entry name" value="TagF_C"/>
</dbReference>
<protein>
    <recommendedName>
        <fullName evidence="3">CDP-Glycerol:Poly(Glycerophosphate) glycerophosphotransferase</fullName>
    </recommendedName>
</protein>
<evidence type="ECO:0000313" key="2">
    <source>
        <dbReference type="Proteomes" id="UP000012589"/>
    </source>
</evidence>
<gene>
    <name evidence="1" type="ORF">C823_01259</name>
</gene>
<organism evidence="1 2">
    <name type="scientific">Eubacterium plexicaudatum ASF492</name>
    <dbReference type="NCBI Taxonomy" id="1235802"/>
    <lineage>
        <taxon>Bacteria</taxon>
        <taxon>Bacillati</taxon>
        <taxon>Bacillota</taxon>
        <taxon>Clostridia</taxon>
        <taxon>Eubacteriales</taxon>
        <taxon>Eubacteriaceae</taxon>
        <taxon>Eubacterium</taxon>
    </lineage>
</organism>
<dbReference type="STRING" id="1235802.C823_01259"/>
<dbReference type="AlphaFoldDB" id="N2B670"/>